<dbReference type="STRING" id="230819.A0A5C3KMH7"/>
<sequence length="348" mass="39070">MPPTKLLEPLRERPSKGDTALEATDLAVRTLRDIVAMAPIPFVADAAGLVLSILDTMKDIRDNKEAFKHLVDDAFRLVVTASDTCTRLKSEGYQLSQDLVMDLAKLVGTLKQVQRYAYNKVKRGFGERILFKHQDLETIRRYREELRQAMDTFSLQSTISIRHNVAEISRSQERIIQKLENQGSRRFSTGGESNHRPGLGRQPSTDPSRQRPYSTPEQHQQVPYSPINLTPSSPSTPRPISTPPTSGDYLIAHPDLWLRSQGVPILNEAAYQHNTGYTSPTSQYFPTQFHGSSPLVKQNHEGATYNINSGNTIHTITSNSHNNYGNNVYGRPPQSPQGGYWASTENWT</sequence>
<dbReference type="InterPro" id="IPR059179">
    <property type="entry name" value="MLKL-like_MCAfunc"/>
</dbReference>
<feature type="region of interest" description="Disordered" evidence="1">
    <location>
        <begin position="180"/>
        <end position="246"/>
    </location>
</feature>
<reference evidence="2 3" key="1">
    <citation type="journal article" date="2019" name="Nat. Ecol. Evol.">
        <title>Megaphylogeny resolves global patterns of mushroom evolution.</title>
        <authorList>
            <person name="Varga T."/>
            <person name="Krizsan K."/>
            <person name="Foldi C."/>
            <person name="Dima B."/>
            <person name="Sanchez-Garcia M."/>
            <person name="Sanchez-Ramirez S."/>
            <person name="Szollosi G.J."/>
            <person name="Szarkandi J.G."/>
            <person name="Papp V."/>
            <person name="Albert L."/>
            <person name="Andreopoulos W."/>
            <person name="Angelini C."/>
            <person name="Antonin V."/>
            <person name="Barry K.W."/>
            <person name="Bougher N.L."/>
            <person name="Buchanan P."/>
            <person name="Buyck B."/>
            <person name="Bense V."/>
            <person name="Catcheside P."/>
            <person name="Chovatia M."/>
            <person name="Cooper J."/>
            <person name="Damon W."/>
            <person name="Desjardin D."/>
            <person name="Finy P."/>
            <person name="Geml J."/>
            <person name="Haridas S."/>
            <person name="Hughes K."/>
            <person name="Justo A."/>
            <person name="Karasinski D."/>
            <person name="Kautmanova I."/>
            <person name="Kiss B."/>
            <person name="Kocsube S."/>
            <person name="Kotiranta H."/>
            <person name="LaButti K.M."/>
            <person name="Lechner B.E."/>
            <person name="Liimatainen K."/>
            <person name="Lipzen A."/>
            <person name="Lukacs Z."/>
            <person name="Mihaltcheva S."/>
            <person name="Morgado L.N."/>
            <person name="Niskanen T."/>
            <person name="Noordeloos M.E."/>
            <person name="Ohm R.A."/>
            <person name="Ortiz-Santana B."/>
            <person name="Ovrebo C."/>
            <person name="Racz N."/>
            <person name="Riley R."/>
            <person name="Savchenko A."/>
            <person name="Shiryaev A."/>
            <person name="Soop K."/>
            <person name="Spirin V."/>
            <person name="Szebenyi C."/>
            <person name="Tomsovsky M."/>
            <person name="Tulloss R.E."/>
            <person name="Uehling J."/>
            <person name="Grigoriev I.V."/>
            <person name="Vagvolgyi C."/>
            <person name="Papp T."/>
            <person name="Martin F.M."/>
            <person name="Miettinen O."/>
            <person name="Hibbett D.S."/>
            <person name="Nagy L.G."/>
        </authorList>
    </citation>
    <scope>NUCLEOTIDE SEQUENCE [LARGE SCALE GENOMIC DNA]</scope>
    <source>
        <strain evidence="2 3">CBS 121175</strain>
    </source>
</reference>
<accession>A0A5C3KMH7</accession>
<dbReference type="InterPro" id="IPR036537">
    <property type="entry name" value="Adaptor_Cbl_N_dom_sf"/>
</dbReference>
<evidence type="ECO:0000256" key="1">
    <source>
        <dbReference type="SAM" id="MobiDB-lite"/>
    </source>
</evidence>
<dbReference type="AlphaFoldDB" id="A0A5C3KMH7"/>
<feature type="compositionally biased region" description="Polar residues" evidence="1">
    <location>
        <begin position="202"/>
        <end position="229"/>
    </location>
</feature>
<keyword evidence="3" id="KW-1185">Reference proteome</keyword>
<dbReference type="Proteomes" id="UP000307440">
    <property type="component" value="Unassembled WGS sequence"/>
</dbReference>
<dbReference type="OrthoDB" id="192148at2759"/>
<proteinExistence type="predicted"/>
<dbReference type="GO" id="GO:0007166">
    <property type="term" value="P:cell surface receptor signaling pathway"/>
    <property type="evidence" value="ECO:0007669"/>
    <property type="project" value="InterPro"/>
</dbReference>
<dbReference type="Gene3D" id="1.20.930.20">
    <property type="entry name" value="Adaptor protein Cbl, N-terminal domain"/>
    <property type="match status" value="1"/>
</dbReference>
<evidence type="ECO:0000313" key="2">
    <source>
        <dbReference type="EMBL" id="TFK21649.1"/>
    </source>
</evidence>
<gene>
    <name evidence="2" type="ORF">FA15DRAFT_672408</name>
</gene>
<organism evidence="2 3">
    <name type="scientific">Coprinopsis marcescibilis</name>
    <name type="common">Agaric fungus</name>
    <name type="synonym">Psathyrella marcescibilis</name>
    <dbReference type="NCBI Taxonomy" id="230819"/>
    <lineage>
        <taxon>Eukaryota</taxon>
        <taxon>Fungi</taxon>
        <taxon>Dikarya</taxon>
        <taxon>Basidiomycota</taxon>
        <taxon>Agaricomycotina</taxon>
        <taxon>Agaricomycetes</taxon>
        <taxon>Agaricomycetidae</taxon>
        <taxon>Agaricales</taxon>
        <taxon>Agaricineae</taxon>
        <taxon>Psathyrellaceae</taxon>
        <taxon>Coprinopsis</taxon>
    </lineage>
</organism>
<dbReference type="CDD" id="cd21037">
    <property type="entry name" value="MLKL_NTD"/>
    <property type="match status" value="1"/>
</dbReference>
<dbReference type="EMBL" id="ML210262">
    <property type="protein sequence ID" value="TFK21649.1"/>
    <property type="molecule type" value="Genomic_DNA"/>
</dbReference>
<protein>
    <submittedName>
        <fullName evidence="2">Uncharacterized protein</fullName>
    </submittedName>
</protein>
<evidence type="ECO:0000313" key="3">
    <source>
        <dbReference type="Proteomes" id="UP000307440"/>
    </source>
</evidence>
<feature type="compositionally biased region" description="Polar residues" evidence="1">
    <location>
        <begin position="180"/>
        <end position="192"/>
    </location>
</feature>
<name>A0A5C3KMH7_COPMA</name>